<evidence type="ECO:0000256" key="4">
    <source>
        <dbReference type="ARBA" id="ARBA00022801"/>
    </source>
</evidence>
<evidence type="ECO:0000256" key="5">
    <source>
        <dbReference type="ARBA" id="ARBA00022989"/>
    </source>
</evidence>
<dbReference type="GO" id="GO:0016787">
    <property type="term" value="F:hydrolase activity"/>
    <property type="evidence" value="ECO:0007669"/>
    <property type="project" value="UniProtKB-KW"/>
</dbReference>
<reference evidence="8 9" key="1">
    <citation type="submission" date="2019-04" db="EMBL/GenBank/DDBJ databases">
        <title>Genome sequencing of Clostridium botulinum Groups I-IV and Clostridium butyricum.</title>
        <authorList>
            <person name="Brunt J."/>
            <person name="Van Vliet A.H.M."/>
            <person name="Stringer S.C."/>
            <person name="Carter A.T."/>
            <person name="Peck M.W."/>
        </authorList>
    </citation>
    <scope>NUCLEOTIDE SEQUENCE [LARGE SCALE GENOMIC DNA]</scope>
    <source>
        <strain evidence="8 9">BL81</strain>
    </source>
</reference>
<protein>
    <submittedName>
        <fullName evidence="8">Phosphatase PAP2 family protein</fullName>
    </submittedName>
</protein>
<comment type="subcellular location">
    <subcellularLocation>
        <location evidence="1">Cell membrane</location>
        <topology evidence="1">Multi-pass membrane protein</topology>
    </subcellularLocation>
</comment>
<keyword evidence="2" id="KW-1003">Cell membrane</keyword>
<dbReference type="RefSeq" id="WP_004443319.1">
    <property type="nucleotide sequence ID" value="NZ_CP070936.1"/>
</dbReference>
<evidence type="ECO:0000256" key="6">
    <source>
        <dbReference type="ARBA" id="ARBA00023136"/>
    </source>
</evidence>
<dbReference type="SMART" id="SM00014">
    <property type="entry name" value="acidPPc"/>
    <property type="match status" value="1"/>
</dbReference>
<dbReference type="GO" id="GO:0005886">
    <property type="term" value="C:plasma membrane"/>
    <property type="evidence" value="ECO:0007669"/>
    <property type="project" value="UniProtKB-SubCell"/>
</dbReference>
<evidence type="ECO:0000256" key="2">
    <source>
        <dbReference type="ARBA" id="ARBA00022475"/>
    </source>
</evidence>
<dbReference type="InterPro" id="IPR000326">
    <property type="entry name" value="PAP2/HPO"/>
</dbReference>
<dbReference type="Pfam" id="PF01569">
    <property type="entry name" value="PAP2"/>
    <property type="match status" value="1"/>
</dbReference>
<proteinExistence type="predicted"/>
<organism evidence="8 9">
    <name type="scientific">Clostridium botulinum</name>
    <dbReference type="NCBI Taxonomy" id="1491"/>
    <lineage>
        <taxon>Bacteria</taxon>
        <taxon>Bacillati</taxon>
        <taxon>Bacillota</taxon>
        <taxon>Clostridia</taxon>
        <taxon>Eubacteriales</taxon>
        <taxon>Clostridiaceae</taxon>
        <taxon>Clostridium</taxon>
    </lineage>
</organism>
<keyword evidence="4" id="KW-0378">Hydrolase</keyword>
<dbReference type="SUPFAM" id="SSF48317">
    <property type="entry name" value="Acid phosphatase/Vanadium-dependent haloperoxidase"/>
    <property type="match status" value="1"/>
</dbReference>
<sequence length="180" mass="20151">MQFIQMFDNKILEFIRINLHTPMMDKIVPIVTSLGNMGLIWIVIGLAFIANKKYRKYGFIMLCTLCIGALIGDGIIKPIVARARPFNFVENIQLLIKAPTSYSFPSGHTMSSFAAATIIYIANKKMGIGAFLLAALIGFSRMYLYVHYPSDVLIGCVLGITLSIVIYKIVSPKYDKKFNQ</sequence>
<dbReference type="PANTHER" id="PTHR14969:SF62">
    <property type="entry name" value="DECAPRENYLPHOSPHORYL-5-PHOSPHORIBOSE PHOSPHATASE RV3807C-RELATED"/>
    <property type="match status" value="1"/>
</dbReference>
<keyword evidence="5" id="KW-1133">Transmembrane helix</keyword>
<dbReference type="EMBL" id="SXFB01000012">
    <property type="protein sequence ID" value="NFV27225.1"/>
    <property type="molecule type" value="Genomic_DNA"/>
</dbReference>
<keyword evidence="6" id="KW-0472">Membrane</keyword>
<accession>A0A6B4JRZ8</accession>
<evidence type="ECO:0000256" key="1">
    <source>
        <dbReference type="ARBA" id="ARBA00004651"/>
    </source>
</evidence>
<evidence type="ECO:0000313" key="8">
    <source>
        <dbReference type="EMBL" id="NFV27225.1"/>
    </source>
</evidence>
<keyword evidence="3" id="KW-0812">Transmembrane</keyword>
<dbReference type="AlphaFoldDB" id="A0A6B4JRZ8"/>
<dbReference type="Gene3D" id="1.20.144.10">
    <property type="entry name" value="Phosphatidic acid phosphatase type 2/haloperoxidase"/>
    <property type="match status" value="1"/>
</dbReference>
<evidence type="ECO:0000259" key="7">
    <source>
        <dbReference type="SMART" id="SM00014"/>
    </source>
</evidence>
<feature type="domain" description="Phosphatidic acid phosphatase type 2/haloperoxidase" evidence="7">
    <location>
        <begin position="57"/>
        <end position="167"/>
    </location>
</feature>
<comment type="caution">
    <text evidence="8">The sequence shown here is derived from an EMBL/GenBank/DDBJ whole genome shotgun (WGS) entry which is preliminary data.</text>
</comment>
<dbReference type="PANTHER" id="PTHR14969">
    <property type="entry name" value="SPHINGOSINE-1-PHOSPHATE PHOSPHOHYDROLASE"/>
    <property type="match status" value="1"/>
</dbReference>
<name>A0A6B4JRZ8_CLOBO</name>
<dbReference type="CDD" id="cd03392">
    <property type="entry name" value="PAP2_like_2"/>
    <property type="match status" value="1"/>
</dbReference>
<dbReference type="InterPro" id="IPR036938">
    <property type="entry name" value="PAP2/HPO_sf"/>
</dbReference>
<evidence type="ECO:0000313" key="9">
    <source>
        <dbReference type="Proteomes" id="UP000486903"/>
    </source>
</evidence>
<evidence type="ECO:0000256" key="3">
    <source>
        <dbReference type="ARBA" id="ARBA00022692"/>
    </source>
</evidence>
<dbReference type="Proteomes" id="UP000486903">
    <property type="component" value="Unassembled WGS sequence"/>
</dbReference>
<gene>
    <name evidence="8" type="ORF">FDG31_13800</name>
</gene>